<organism evidence="2 3">
    <name type="scientific">Gossypium hirsutum</name>
    <name type="common">Upland cotton</name>
    <name type="synonym">Gossypium mexicanum</name>
    <dbReference type="NCBI Taxonomy" id="3635"/>
    <lineage>
        <taxon>Eukaryota</taxon>
        <taxon>Viridiplantae</taxon>
        <taxon>Streptophyta</taxon>
        <taxon>Embryophyta</taxon>
        <taxon>Tracheophyta</taxon>
        <taxon>Spermatophyta</taxon>
        <taxon>Magnoliopsida</taxon>
        <taxon>eudicotyledons</taxon>
        <taxon>Gunneridae</taxon>
        <taxon>Pentapetalae</taxon>
        <taxon>rosids</taxon>
        <taxon>malvids</taxon>
        <taxon>Malvales</taxon>
        <taxon>Malvaceae</taxon>
        <taxon>Malvoideae</taxon>
        <taxon>Gossypium</taxon>
    </lineage>
</organism>
<reference evidence="3" key="2">
    <citation type="submission" date="2025-08" db="UniProtKB">
        <authorList>
            <consortium name="RefSeq"/>
        </authorList>
    </citation>
    <scope>IDENTIFICATION</scope>
</reference>
<feature type="compositionally biased region" description="Polar residues" evidence="1">
    <location>
        <begin position="137"/>
        <end position="149"/>
    </location>
</feature>
<keyword evidence="2" id="KW-1185">Reference proteome</keyword>
<evidence type="ECO:0000256" key="1">
    <source>
        <dbReference type="SAM" id="MobiDB-lite"/>
    </source>
</evidence>
<dbReference type="Pfam" id="PF08284">
    <property type="entry name" value="RVP_2"/>
    <property type="match status" value="1"/>
</dbReference>
<dbReference type="InterPro" id="IPR032567">
    <property type="entry name" value="RTL1-rel"/>
</dbReference>
<feature type="compositionally biased region" description="Basic and acidic residues" evidence="1">
    <location>
        <begin position="46"/>
        <end position="65"/>
    </location>
</feature>
<dbReference type="PANTHER" id="PTHR15503">
    <property type="entry name" value="LDOC1 RELATED"/>
    <property type="match status" value="1"/>
</dbReference>
<reference evidence="2" key="1">
    <citation type="journal article" date="2020" name="Nat. Genet.">
        <title>Genomic diversifications of five Gossypium allopolyploid species and their impact on cotton improvement.</title>
        <authorList>
            <person name="Chen Z.J."/>
            <person name="Sreedasyam A."/>
            <person name="Ando A."/>
            <person name="Song Q."/>
            <person name="De Santiago L.M."/>
            <person name="Hulse-Kemp A.M."/>
            <person name="Ding M."/>
            <person name="Ye W."/>
            <person name="Kirkbride R.C."/>
            <person name="Jenkins J."/>
            <person name="Plott C."/>
            <person name="Lovell J."/>
            <person name="Lin Y.M."/>
            <person name="Vaughn R."/>
            <person name="Liu B."/>
            <person name="Simpson S."/>
            <person name="Scheffler B.E."/>
            <person name="Wen L."/>
            <person name="Saski C.A."/>
            <person name="Grover C.E."/>
            <person name="Hu G."/>
            <person name="Conover J.L."/>
            <person name="Carlson J.W."/>
            <person name="Shu S."/>
            <person name="Boston L.B."/>
            <person name="Williams M."/>
            <person name="Peterson D.G."/>
            <person name="McGee K."/>
            <person name="Jones D.C."/>
            <person name="Wendel J.F."/>
            <person name="Stelly D.M."/>
            <person name="Grimwood J."/>
            <person name="Schmutz J."/>
        </authorList>
    </citation>
    <scope>NUCLEOTIDE SEQUENCE [LARGE SCALE GENOMIC DNA]</scope>
    <source>
        <strain evidence="2">cv. TM-1</strain>
    </source>
</reference>
<gene>
    <name evidence="3" type="primary">LOC107952449</name>
</gene>
<dbReference type="Gene3D" id="2.40.70.10">
    <property type="entry name" value="Acid Proteases"/>
    <property type="match status" value="1"/>
</dbReference>
<proteinExistence type="predicted"/>
<dbReference type="RefSeq" id="XP_040951525.1">
    <property type="nucleotide sequence ID" value="XM_041095591.1"/>
</dbReference>
<evidence type="ECO:0000313" key="2">
    <source>
        <dbReference type="Proteomes" id="UP000818029"/>
    </source>
</evidence>
<feature type="region of interest" description="Disordered" evidence="1">
    <location>
        <begin position="46"/>
        <end position="88"/>
    </location>
</feature>
<accession>A0ABM3A9K8</accession>
<dbReference type="InterPro" id="IPR021109">
    <property type="entry name" value="Peptidase_aspartic_dom_sf"/>
</dbReference>
<feature type="region of interest" description="Disordered" evidence="1">
    <location>
        <begin position="137"/>
        <end position="164"/>
    </location>
</feature>
<dbReference type="Proteomes" id="UP000818029">
    <property type="component" value="Chromosome D06"/>
</dbReference>
<dbReference type="PANTHER" id="PTHR15503:SF45">
    <property type="entry name" value="RNA-DIRECTED DNA POLYMERASE HOMOLOG"/>
    <property type="match status" value="1"/>
</dbReference>
<sequence length="322" mass="35714">MVAIQYECCVRFEDGLRDSLKALIAPQRERDFSILVEKAKIAEEVKHAERQNRDKERGKNKRDSEPSSSVMRPKNKVRSGGPVRVGAPITPTRITLCRHCGRRHSGECWRTNEACLNCRSTEHSVRECPLRANQVQVEGSGTAQPSGVVQQPPRGRGQARGGNDIGSTPYLSLLGQSVRVSKLYRDVSLEVQGAVFLANLMELPFGEFDMILGMDWLVKHCVSLDCTTKRVVLRTEGGNEVVVIGERQNYLANVISVLVAEKLVRKGCEAYLAYVSVSGSKDSIVKDIKTVRDFLDIFPKELPSLPPNQKVEFGIELLPGIA</sequence>
<protein>
    <submittedName>
        <fullName evidence="3">Uncharacterized protein</fullName>
    </submittedName>
</protein>
<dbReference type="CDD" id="cd00303">
    <property type="entry name" value="retropepsin_like"/>
    <property type="match status" value="1"/>
</dbReference>
<dbReference type="GeneID" id="107952449"/>
<evidence type="ECO:0000313" key="3">
    <source>
        <dbReference type="RefSeq" id="XP_040951525.1"/>
    </source>
</evidence>
<name>A0ABM3A9K8_GOSHI</name>